<comment type="caution">
    <text evidence="2">The sequence shown here is derived from an EMBL/GenBank/DDBJ whole genome shotgun (WGS) entry which is preliminary data.</text>
</comment>
<keyword evidence="1" id="KW-0472">Membrane</keyword>
<keyword evidence="1" id="KW-0812">Transmembrane</keyword>
<dbReference type="Proteomes" id="UP001469553">
    <property type="component" value="Unassembled WGS sequence"/>
</dbReference>
<protein>
    <submittedName>
        <fullName evidence="2">Uncharacterized protein</fullName>
    </submittedName>
</protein>
<sequence length="133" mass="14810">MMDKVFGSFLCLDICYSPNFSVFSLICVSLHPSVVPVLPATSCSTFHLISPNSSLVISHTTSVFRLSGFHCAPDWILLFAYLPHVSCCSLWSVIFLGGPVLPVLCLYFKPCSRVFRFKTRRAHFSATPDVARM</sequence>
<keyword evidence="1" id="KW-1133">Transmembrane helix</keyword>
<evidence type="ECO:0000313" key="2">
    <source>
        <dbReference type="EMBL" id="MEQ2288075.1"/>
    </source>
</evidence>
<organism evidence="2 3">
    <name type="scientific">Ameca splendens</name>
    <dbReference type="NCBI Taxonomy" id="208324"/>
    <lineage>
        <taxon>Eukaryota</taxon>
        <taxon>Metazoa</taxon>
        <taxon>Chordata</taxon>
        <taxon>Craniata</taxon>
        <taxon>Vertebrata</taxon>
        <taxon>Euteleostomi</taxon>
        <taxon>Actinopterygii</taxon>
        <taxon>Neopterygii</taxon>
        <taxon>Teleostei</taxon>
        <taxon>Neoteleostei</taxon>
        <taxon>Acanthomorphata</taxon>
        <taxon>Ovalentaria</taxon>
        <taxon>Atherinomorphae</taxon>
        <taxon>Cyprinodontiformes</taxon>
        <taxon>Goodeidae</taxon>
        <taxon>Ameca</taxon>
    </lineage>
</organism>
<dbReference type="EMBL" id="JAHRIP010020349">
    <property type="protein sequence ID" value="MEQ2288075.1"/>
    <property type="molecule type" value="Genomic_DNA"/>
</dbReference>
<reference evidence="2 3" key="1">
    <citation type="submission" date="2021-06" db="EMBL/GenBank/DDBJ databases">
        <authorList>
            <person name="Palmer J.M."/>
        </authorList>
    </citation>
    <scope>NUCLEOTIDE SEQUENCE [LARGE SCALE GENOMIC DNA]</scope>
    <source>
        <strain evidence="2 3">AS_MEX2019</strain>
        <tissue evidence="2">Muscle</tissue>
    </source>
</reference>
<gene>
    <name evidence="2" type="ORF">AMECASPLE_019226</name>
</gene>
<feature type="transmembrane region" description="Helical" evidence="1">
    <location>
        <begin position="75"/>
        <end position="108"/>
    </location>
</feature>
<accession>A0ABV0Y312</accession>
<evidence type="ECO:0000256" key="1">
    <source>
        <dbReference type="SAM" id="Phobius"/>
    </source>
</evidence>
<keyword evidence="3" id="KW-1185">Reference proteome</keyword>
<evidence type="ECO:0000313" key="3">
    <source>
        <dbReference type="Proteomes" id="UP001469553"/>
    </source>
</evidence>
<name>A0ABV0Y312_9TELE</name>
<proteinExistence type="predicted"/>